<dbReference type="InterPro" id="IPR036010">
    <property type="entry name" value="2Fe-2S_ferredoxin-like_sf"/>
</dbReference>
<evidence type="ECO:0000256" key="2">
    <source>
        <dbReference type="ARBA" id="ARBA00022630"/>
    </source>
</evidence>
<dbReference type="PROSITE" id="PS51384">
    <property type="entry name" value="FAD_FR"/>
    <property type="match status" value="1"/>
</dbReference>
<name>A0A7Y9S2R8_9ACTN</name>
<dbReference type="InterPro" id="IPR001041">
    <property type="entry name" value="2Fe-2S_ferredoxin-type"/>
</dbReference>
<keyword evidence="11" id="KW-1185">Reference proteome</keyword>
<dbReference type="PANTHER" id="PTHR47354">
    <property type="entry name" value="NADH OXIDOREDUCTASE HCR"/>
    <property type="match status" value="1"/>
</dbReference>
<dbReference type="SUPFAM" id="SSF52343">
    <property type="entry name" value="Ferredoxin reductase-like, C-terminal NADP-linked domain"/>
    <property type="match status" value="1"/>
</dbReference>
<dbReference type="EMBL" id="JACCAA010000001">
    <property type="protein sequence ID" value="NYG58415.1"/>
    <property type="molecule type" value="Genomic_DNA"/>
</dbReference>
<dbReference type="Gene3D" id="2.40.30.10">
    <property type="entry name" value="Translation factors"/>
    <property type="match status" value="1"/>
</dbReference>
<dbReference type="SUPFAM" id="SSF54292">
    <property type="entry name" value="2Fe-2S ferredoxin-like"/>
    <property type="match status" value="1"/>
</dbReference>
<evidence type="ECO:0000256" key="5">
    <source>
        <dbReference type="ARBA" id="ARBA00022827"/>
    </source>
</evidence>
<dbReference type="CDD" id="cd06216">
    <property type="entry name" value="FNR_iron_sulfur_binding_2"/>
    <property type="match status" value="1"/>
</dbReference>
<keyword evidence="2" id="KW-0285">Flavoprotein</keyword>
<dbReference type="CDD" id="cd00207">
    <property type="entry name" value="fer2"/>
    <property type="match status" value="1"/>
</dbReference>
<dbReference type="RefSeq" id="WP_179501581.1">
    <property type="nucleotide sequence ID" value="NZ_JACCAA010000001.1"/>
</dbReference>
<reference evidence="10 11" key="1">
    <citation type="submission" date="2020-07" db="EMBL/GenBank/DDBJ databases">
        <title>Sequencing the genomes of 1000 actinobacteria strains.</title>
        <authorList>
            <person name="Klenk H.-P."/>
        </authorList>
    </citation>
    <scope>NUCLEOTIDE SEQUENCE [LARGE SCALE GENOMIC DNA]</scope>
    <source>
        <strain evidence="10 11">DSM 23819</strain>
    </source>
</reference>
<evidence type="ECO:0000313" key="11">
    <source>
        <dbReference type="Proteomes" id="UP000540656"/>
    </source>
</evidence>
<dbReference type="InterPro" id="IPR017927">
    <property type="entry name" value="FAD-bd_FR_type"/>
</dbReference>
<organism evidence="10 11">
    <name type="scientific">Nocardioides daedukensis</name>
    <dbReference type="NCBI Taxonomy" id="634462"/>
    <lineage>
        <taxon>Bacteria</taxon>
        <taxon>Bacillati</taxon>
        <taxon>Actinomycetota</taxon>
        <taxon>Actinomycetes</taxon>
        <taxon>Propionibacteriales</taxon>
        <taxon>Nocardioidaceae</taxon>
        <taxon>Nocardioides</taxon>
    </lineage>
</organism>
<dbReference type="PRINTS" id="PR00410">
    <property type="entry name" value="PHEHYDRXLASE"/>
</dbReference>
<keyword evidence="3" id="KW-0001">2Fe-2S</keyword>
<dbReference type="SUPFAM" id="SSF63380">
    <property type="entry name" value="Riboflavin synthase domain-like"/>
    <property type="match status" value="1"/>
</dbReference>
<keyword evidence="4" id="KW-0479">Metal-binding</keyword>
<dbReference type="InterPro" id="IPR017938">
    <property type="entry name" value="Riboflavin_synthase-like_b-brl"/>
</dbReference>
<keyword evidence="5" id="KW-0274">FAD</keyword>
<evidence type="ECO:0000256" key="6">
    <source>
        <dbReference type="ARBA" id="ARBA00023002"/>
    </source>
</evidence>
<dbReference type="AlphaFoldDB" id="A0A7Y9S2R8"/>
<gene>
    <name evidence="10" type="ORF">BJ980_001338</name>
</gene>
<evidence type="ECO:0000256" key="3">
    <source>
        <dbReference type="ARBA" id="ARBA00022714"/>
    </source>
</evidence>
<evidence type="ECO:0000313" key="10">
    <source>
        <dbReference type="EMBL" id="NYG58415.1"/>
    </source>
</evidence>
<comment type="cofactor">
    <cofactor evidence="1">
        <name>FAD</name>
        <dbReference type="ChEBI" id="CHEBI:57692"/>
    </cofactor>
</comment>
<evidence type="ECO:0000256" key="1">
    <source>
        <dbReference type="ARBA" id="ARBA00001974"/>
    </source>
</evidence>
<dbReference type="GO" id="GO:0051537">
    <property type="term" value="F:2 iron, 2 sulfur cluster binding"/>
    <property type="evidence" value="ECO:0007669"/>
    <property type="project" value="UniProtKB-KW"/>
</dbReference>
<dbReference type="GO" id="GO:0046872">
    <property type="term" value="F:metal ion binding"/>
    <property type="evidence" value="ECO:0007669"/>
    <property type="project" value="UniProtKB-KW"/>
</dbReference>
<evidence type="ECO:0000256" key="8">
    <source>
        <dbReference type="ARBA" id="ARBA00023014"/>
    </source>
</evidence>
<dbReference type="InterPro" id="IPR012675">
    <property type="entry name" value="Beta-grasp_dom_sf"/>
</dbReference>
<dbReference type="InterPro" id="IPR050415">
    <property type="entry name" value="MRET"/>
</dbReference>
<keyword evidence="8" id="KW-0411">Iron-sulfur</keyword>
<comment type="caution">
    <text evidence="10">The sequence shown here is derived from an EMBL/GenBank/DDBJ whole genome shotgun (WGS) entry which is preliminary data.</text>
</comment>
<proteinExistence type="predicted"/>
<protein>
    <submittedName>
        <fullName evidence="10">Ferredoxin-NADP reductase</fullName>
    </submittedName>
</protein>
<dbReference type="Pfam" id="PF00111">
    <property type="entry name" value="Fer2"/>
    <property type="match status" value="1"/>
</dbReference>
<dbReference type="Pfam" id="PF00970">
    <property type="entry name" value="FAD_binding_6"/>
    <property type="match status" value="1"/>
</dbReference>
<dbReference type="InterPro" id="IPR001433">
    <property type="entry name" value="OxRdtase_FAD/NAD-bd"/>
</dbReference>
<dbReference type="PANTHER" id="PTHR47354:SF6">
    <property type="entry name" value="NADH OXIDOREDUCTASE HCR"/>
    <property type="match status" value="1"/>
</dbReference>
<dbReference type="Pfam" id="PF00175">
    <property type="entry name" value="NAD_binding_1"/>
    <property type="match status" value="1"/>
</dbReference>
<dbReference type="InterPro" id="IPR039261">
    <property type="entry name" value="FNR_nucleotide-bd"/>
</dbReference>
<sequence length="358" mass="38608">MSIVQSILGSRALEALTSPHGVDRYLELVNPMWAAKEVRARIVEIHREVDVEGHPAVATITLQPTSTWQGHRAGQHVQLGVEINGARRTTRVFSVSSHEAGAGERFTITLRANPDGLVSKFLVEEAQPGQVVHLSQAQGEFTLPDTMPGHVVFISGGSGITPLMSMLRTLQRRTHRGRVTFIHYAQSPEHQIFAEELADAARTGYGVDIHLLHPELGDPALSPAWLERLVPGYRDVPTWACGPAPLIDAVQKAYDGSEELRVEFFKPPKVSGGSTEGEISFARSGLSAANSGTNLLEQAEAAGLAPEFGCRMGICFSCTSRKTEGTVTNVLTGETSSLPDEDIRICVSAPEGDCTVEL</sequence>
<dbReference type="InterPro" id="IPR008333">
    <property type="entry name" value="Cbr1-like_FAD-bd_dom"/>
</dbReference>
<keyword evidence="7" id="KW-0408">Iron</keyword>
<dbReference type="Gene3D" id="3.40.50.80">
    <property type="entry name" value="Nucleotide-binding domain of ferredoxin-NADP reductase (FNR) module"/>
    <property type="match status" value="1"/>
</dbReference>
<feature type="domain" description="FAD-binding FR-type" evidence="9">
    <location>
        <begin position="35"/>
        <end position="144"/>
    </location>
</feature>
<evidence type="ECO:0000259" key="9">
    <source>
        <dbReference type="PROSITE" id="PS51384"/>
    </source>
</evidence>
<dbReference type="Proteomes" id="UP000540656">
    <property type="component" value="Unassembled WGS sequence"/>
</dbReference>
<accession>A0A7Y9S2R8</accession>
<keyword evidence="6" id="KW-0560">Oxidoreductase</keyword>
<evidence type="ECO:0000256" key="4">
    <source>
        <dbReference type="ARBA" id="ARBA00022723"/>
    </source>
</evidence>
<dbReference type="GO" id="GO:0016491">
    <property type="term" value="F:oxidoreductase activity"/>
    <property type="evidence" value="ECO:0007669"/>
    <property type="project" value="UniProtKB-KW"/>
</dbReference>
<dbReference type="Gene3D" id="3.10.20.30">
    <property type="match status" value="1"/>
</dbReference>
<evidence type="ECO:0000256" key="7">
    <source>
        <dbReference type="ARBA" id="ARBA00023004"/>
    </source>
</evidence>